<dbReference type="InterPro" id="IPR050261">
    <property type="entry name" value="FrsA_esterase"/>
</dbReference>
<evidence type="ECO:0000313" key="4">
    <source>
        <dbReference type="EMBL" id="XBG62330.1"/>
    </source>
</evidence>
<name>A0AAU7BVB5_9FLAO</name>
<dbReference type="RefSeq" id="WP_347925473.1">
    <property type="nucleotide sequence ID" value="NZ_CP157199.1"/>
</dbReference>
<dbReference type="InterPro" id="IPR029058">
    <property type="entry name" value="AB_hydrolase_fold"/>
</dbReference>
<gene>
    <name evidence="4" type="ORF">ABGB03_05355</name>
</gene>
<sequence>MKYIFIVFVFLTSCVSNASKQLPTIATNEYEVTKDSVKIETSNGTIFGILYRPIGVDKKTPAVLCLQGGGDVGLSNYLYEAEFFAKQGVVALVCDKSGAGLSNTKKGWRAQSFVDKTNEYYELFTWLSNKAYVNSNKVGVHGMSEGGRLALNMAIEYPNEIAFVNAVSGPIESYKKNHLYAIKHNFLSRNIDSVTVNEAVRLWDIYLEEVSSGSISSETIKKVNAFRKLHPEINYLPSNSTRLPQRPLSQDVHFTQEDKLDGITCPVLFQYGELDILVDPKKSIALIPDKPNFKIKNYKVTDHSMTLKNGDVHPNFILDKKTWIHSFLEL</sequence>
<dbReference type="AlphaFoldDB" id="A0AAU7BVB5"/>
<proteinExistence type="predicted"/>
<dbReference type="Gene3D" id="3.40.50.1820">
    <property type="entry name" value="alpha/beta hydrolase"/>
    <property type="match status" value="1"/>
</dbReference>
<dbReference type="GO" id="GO:0052689">
    <property type="term" value="F:carboxylic ester hydrolase activity"/>
    <property type="evidence" value="ECO:0007669"/>
    <property type="project" value="UniProtKB-ARBA"/>
</dbReference>
<keyword evidence="1 4" id="KW-0378">Hydrolase</keyword>
<protein>
    <submittedName>
        <fullName evidence="4">Alpha/beta hydrolase</fullName>
    </submittedName>
</protein>
<dbReference type="PANTHER" id="PTHR22946:SF9">
    <property type="entry name" value="POLYKETIDE TRANSFERASE AF380"/>
    <property type="match status" value="1"/>
</dbReference>
<feature type="domain" description="Serine aminopeptidase S33" evidence="3">
    <location>
        <begin position="73"/>
        <end position="301"/>
    </location>
</feature>
<dbReference type="SUPFAM" id="SSF53474">
    <property type="entry name" value="alpha/beta-Hydrolases"/>
    <property type="match status" value="1"/>
</dbReference>
<dbReference type="Pfam" id="PF12146">
    <property type="entry name" value="Hydrolase_4"/>
    <property type="match status" value="1"/>
</dbReference>
<feature type="signal peptide" evidence="2">
    <location>
        <begin position="1"/>
        <end position="18"/>
    </location>
</feature>
<evidence type="ECO:0000256" key="2">
    <source>
        <dbReference type="SAM" id="SignalP"/>
    </source>
</evidence>
<evidence type="ECO:0000256" key="1">
    <source>
        <dbReference type="ARBA" id="ARBA00022801"/>
    </source>
</evidence>
<organism evidence="4">
    <name type="scientific">Pontimicrobium sp. SW4</name>
    <dbReference type="NCBI Taxonomy" id="3153519"/>
    <lineage>
        <taxon>Bacteria</taxon>
        <taxon>Pseudomonadati</taxon>
        <taxon>Bacteroidota</taxon>
        <taxon>Flavobacteriia</taxon>
        <taxon>Flavobacteriales</taxon>
        <taxon>Flavobacteriaceae</taxon>
        <taxon>Pontimicrobium</taxon>
    </lineage>
</organism>
<dbReference type="InterPro" id="IPR022742">
    <property type="entry name" value="Hydrolase_4"/>
</dbReference>
<keyword evidence="2" id="KW-0732">Signal</keyword>
<reference evidence="4" key="1">
    <citation type="submission" date="2024-05" db="EMBL/GenBank/DDBJ databases">
        <title>Pontimicrobium maritimus sp. nov., isolated form sea water.</title>
        <authorList>
            <person name="Muhammad N."/>
            <person name="Vuong T.Q."/>
            <person name="Han H.L."/>
            <person name="Kim S.-G."/>
        </authorList>
    </citation>
    <scope>NUCLEOTIDE SEQUENCE</scope>
    <source>
        <strain evidence="4">SW4</strain>
    </source>
</reference>
<evidence type="ECO:0000259" key="3">
    <source>
        <dbReference type="Pfam" id="PF12146"/>
    </source>
</evidence>
<feature type="chain" id="PRO_5043896415" evidence="2">
    <location>
        <begin position="19"/>
        <end position="330"/>
    </location>
</feature>
<dbReference type="EMBL" id="CP157199">
    <property type="protein sequence ID" value="XBG62330.1"/>
    <property type="molecule type" value="Genomic_DNA"/>
</dbReference>
<dbReference type="PANTHER" id="PTHR22946">
    <property type="entry name" value="DIENELACTONE HYDROLASE DOMAIN-CONTAINING PROTEIN-RELATED"/>
    <property type="match status" value="1"/>
</dbReference>
<accession>A0AAU7BVB5</accession>